<dbReference type="InterPro" id="IPR018181">
    <property type="entry name" value="Heat_shock_70_CS"/>
</dbReference>
<dbReference type="EMBL" id="FOKY01000017">
    <property type="protein sequence ID" value="SFB89982.1"/>
    <property type="molecule type" value="Genomic_DNA"/>
</dbReference>
<comment type="subunit">
    <text evidence="7">Forms polymers.</text>
</comment>
<dbReference type="AlphaFoldDB" id="A0A1I1ETG6"/>
<dbReference type="Gene3D" id="3.30.420.40">
    <property type="match status" value="2"/>
</dbReference>
<evidence type="ECO:0000256" key="4">
    <source>
        <dbReference type="ARBA" id="ARBA00022840"/>
    </source>
</evidence>
<evidence type="ECO:0000256" key="6">
    <source>
        <dbReference type="ARBA" id="ARBA00023458"/>
    </source>
</evidence>
<proteinExistence type="inferred from homology"/>
<comment type="similarity">
    <text evidence="6 7">Belongs to the FtsA/MreB family.</text>
</comment>
<gene>
    <name evidence="7" type="primary">mreB</name>
    <name evidence="8" type="ORF">SAMN02745150_01243</name>
</gene>
<dbReference type="Proteomes" id="UP000240042">
    <property type="component" value="Unassembled WGS sequence"/>
</dbReference>
<keyword evidence="5 7" id="KW-0133">Cell shape</keyword>
<keyword evidence="4 7" id="KW-0067">ATP-binding</keyword>
<feature type="binding site" evidence="7">
    <location>
        <begin position="21"/>
        <end position="23"/>
    </location>
    <ligand>
        <name>ATP</name>
        <dbReference type="ChEBI" id="CHEBI:30616"/>
    </ligand>
</feature>
<dbReference type="HAMAP" id="MF_02207">
    <property type="entry name" value="MreB"/>
    <property type="match status" value="1"/>
</dbReference>
<comment type="subcellular location">
    <subcellularLocation>
        <location evidence="7">Cytoplasm</location>
    </subcellularLocation>
    <text evidence="7">Membrane-associated.</text>
</comment>
<sequence length="342" mass="36724">MGLFSGIRDVFINDIAIDLGTANTLIYVRGRGIELSEPSVVALQTSTGKVIAVGREAKKMLGKTPGDILAVRPMQDGVIADFEVVGKMMKYFVAKSQPHKKLVYPRVVMGVPSGVTEVERRAVREAAEQAGATKIYLIEESRAAALGAGIPVEEPAGHMVVDIGGGTTEVSVLSLGGIVITNSIRVGGDKFDEAIISHLKKYHNLVVGERTAEEVKIKIGSAYPLKTVEHIEIKGRDAISGLPRTLKIDSVEVRESLQDVVNQVLDVIRLTLDQTPPELASDIIDRGIVMTGGGALLRGLTKFIAKNTGVPSFLADQPLTCVVMGCGKFLENIKYYETPYSV</sequence>
<dbReference type="Pfam" id="PF06723">
    <property type="entry name" value="MreB_Mbl"/>
    <property type="match status" value="1"/>
</dbReference>
<comment type="similarity">
    <text evidence="1">Belongs to the heat shock protein 70 family.</text>
</comment>
<dbReference type="RefSeq" id="WP_092319740.1">
    <property type="nucleotide sequence ID" value="NZ_FOKY01000017.1"/>
</dbReference>
<evidence type="ECO:0000256" key="2">
    <source>
        <dbReference type="ARBA" id="ARBA00022490"/>
    </source>
</evidence>
<dbReference type="GO" id="GO:0008360">
    <property type="term" value="P:regulation of cell shape"/>
    <property type="evidence" value="ECO:0007669"/>
    <property type="project" value="UniProtKB-UniRule"/>
</dbReference>
<dbReference type="GO" id="GO:0005524">
    <property type="term" value="F:ATP binding"/>
    <property type="evidence" value="ECO:0007669"/>
    <property type="project" value="UniProtKB-KW"/>
</dbReference>
<organism evidence="8 9">
    <name type="scientific">Brevinema andersonii</name>
    <dbReference type="NCBI Taxonomy" id="34097"/>
    <lineage>
        <taxon>Bacteria</taxon>
        <taxon>Pseudomonadati</taxon>
        <taxon>Spirochaetota</taxon>
        <taxon>Spirochaetia</taxon>
        <taxon>Brevinematales</taxon>
        <taxon>Brevinemataceae</taxon>
        <taxon>Brevinema</taxon>
    </lineage>
</organism>
<dbReference type="CDD" id="cd10225">
    <property type="entry name" value="ASKHA_NBD_MreB-like"/>
    <property type="match status" value="1"/>
</dbReference>
<evidence type="ECO:0000256" key="1">
    <source>
        <dbReference type="ARBA" id="ARBA00007381"/>
    </source>
</evidence>
<feature type="binding site" evidence="7">
    <location>
        <begin position="213"/>
        <end position="216"/>
    </location>
    <ligand>
        <name>ATP</name>
        <dbReference type="ChEBI" id="CHEBI:30616"/>
    </ligand>
</feature>
<protein>
    <recommendedName>
        <fullName evidence="7">Cell shape-determining protein MreB</fullName>
    </recommendedName>
</protein>
<dbReference type="NCBIfam" id="TIGR00904">
    <property type="entry name" value="mreB"/>
    <property type="match status" value="1"/>
</dbReference>
<comment type="function">
    <text evidence="7">Forms membrane-associated dynamic filaments that are essential for cell shape determination. Acts by regulating cell wall synthesis and cell elongation, and thus cell shape. A feedback loop between cell geometry and MreB localization may maintain elongated cell shape by targeting cell wall growth to regions of negative cell wall curvature.</text>
</comment>
<accession>A0A1I1ETG6</accession>
<dbReference type="GO" id="GO:0000902">
    <property type="term" value="P:cell morphogenesis"/>
    <property type="evidence" value="ECO:0007669"/>
    <property type="project" value="InterPro"/>
</dbReference>
<evidence type="ECO:0000256" key="3">
    <source>
        <dbReference type="ARBA" id="ARBA00022741"/>
    </source>
</evidence>
<keyword evidence="9" id="KW-1185">Reference proteome</keyword>
<evidence type="ECO:0000256" key="5">
    <source>
        <dbReference type="ARBA" id="ARBA00022960"/>
    </source>
</evidence>
<evidence type="ECO:0000313" key="9">
    <source>
        <dbReference type="Proteomes" id="UP000240042"/>
    </source>
</evidence>
<evidence type="ECO:0000313" key="8">
    <source>
        <dbReference type="EMBL" id="SFB89982.1"/>
    </source>
</evidence>
<name>A0A1I1ETG6_BREAD</name>
<evidence type="ECO:0000256" key="7">
    <source>
        <dbReference type="HAMAP-Rule" id="MF_02207"/>
    </source>
</evidence>
<dbReference type="SUPFAM" id="SSF53067">
    <property type="entry name" value="Actin-like ATPase domain"/>
    <property type="match status" value="2"/>
</dbReference>
<dbReference type="OrthoDB" id="9768127at2"/>
<dbReference type="PANTHER" id="PTHR42749">
    <property type="entry name" value="CELL SHAPE-DETERMINING PROTEIN MREB"/>
    <property type="match status" value="1"/>
</dbReference>
<dbReference type="PANTHER" id="PTHR42749:SF1">
    <property type="entry name" value="CELL SHAPE-DETERMINING PROTEIN MREB"/>
    <property type="match status" value="1"/>
</dbReference>
<dbReference type="PRINTS" id="PR01652">
    <property type="entry name" value="SHAPEPROTEIN"/>
</dbReference>
<feature type="binding site" evidence="7">
    <location>
        <begin position="293"/>
        <end position="296"/>
    </location>
    <ligand>
        <name>ATP</name>
        <dbReference type="ChEBI" id="CHEBI:30616"/>
    </ligand>
</feature>
<dbReference type="InterPro" id="IPR004753">
    <property type="entry name" value="MreB"/>
</dbReference>
<dbReference type="InterPro" id="IPR056546">
    <property type="entry name" value="MreB_MamK-like"/>
</dbReference>
<keyword evidence="3 7" id="KW-0547">Nucleotide-binding</keyword>
<dbReference type="GO" id="GO:0005737">
    <property type="term" value="C:cytoplasm"/>
    <property type="evidence" value="ECO:0007669"/>
    <property type="project" value="UniProtKB-SubCell"/>
</dbReference>
<reference evidence="9" key="1">
    <citation type="submission" date="2016-10" db="EMBL/GenBank/DDBJ databases">
        <authorList>
            <person name="Varghese N."/>
            <person name="Submissions S."/>
        </authorList>
    </citation>
    <scope>NUCLEOTIDE SEQUENCE [LARGE SCALE GENOMIC DNA]</scope>
    <source>
        <strain evidence="9">ATCC 43811</strain>
    </source>
</reference>
<dbReference type="PROSITE" id="PS00329">
    <property type="entry name" value="HSP70_2"/>
    <property type="match status" value="1"/>
</dbReference>
<feature type="binding site" evidence="7">
    <location>
        <begin position="165"/>
        <end position="167"/>
    </location>
    <ligand>
        <name>ATP</name>
        <dbReference type="ChEBI" id="CHEBI:30616"/>
    </ligand>
</feature>
<dbReference type="InterPro" id="IPR043129">
    <property type="entry name" value="ATPase_NBD"/>
</dbReference>
<dbReference type="STRING" id="34097.SAMN02745150_01243"/>
<dbReference type="NCBIfam" id="NF010539">
    <property type="entry name" value="PRK13927.1"/>
    <property type="match status" value="1"/>
</dbReference>
<keyword evidence="2 7" id="KW-0963">Cytoplasm</keyword>